<sequence>MTLGLLAAITNRAVLVPIAGPAVLVRDFDGLVFRDDFNRANNATVGNGWNEGCVSNPFLEIVDNSLQNPGGAAGAIDRGVVLPTELIFQVNWKSGIGGNAFAVD</sequence>
<comment type="caution">
    <text evidence="1">The sequence shown here is derived from an EMBL/GenBank/DDBJ whole genome shotgun (WGS) entry which is preliminary data.</text>
</comment>
<proteinExistence type="predicted"/>
<organism evidence="1">
    <name type="scientific">marine sediment metagenome</name>
    <dbReference type="NCBI Taxonomy" id="412755"/>
    <lineage>
        <taxon>unclassified sequences</taxon>
        <taxon>metagenomes</taxon>
        <taxon>ecological metagenomes</taxon>
    </lineage>
</organism>
<name>A0A0F9TKL6_9ZZZZ</name>
<evidence type="ECO:0000313" key="1">
    <source>
        <dbReference type="EMBL" id="KKN41943.1"/>
    </source>
</evidence>
<dbReference type="AlphaFoldDB" id="A0A0F9TKL6"/>
<gene>
    <name evidence="1" type="ORF">LCGC14_0718100</name>
</gene>
<dbReference type="EMBL" id="LAZR01001614">
    <property type="protein sequence ID" value="KKN41943.1"/>
    <property type="molecule type" value="Genomic_DNA"/>
</dbReference>
<reference evidence="1" key="1">
    <citation type="journal article" date="2015" name="Nature">
        <title>Complex archaea that bridge the gap between prokaryotes and eukaryotes.</title>
        <authorList>
            <person name="Spang A."/>
            <person name="Saw J.H."/>
            <person name="Jorgensen S.L."/>
            <person name="Zaremba-Niedzwiedzka K."/>
            <person name="Martijn J."/>
            <person name="Lind A.E."/>
            <person name="van Eijk R."/>
            <person name="Schleper C."/>
            <person name="Guy L."/>
            <person name="Ettema T.J."/>
        </authorList>
    </citation>
    <scope>NUCLEOTIDE SEQUENCE</scope>
</reference>
<feature type="non-terminal residue" evidence="1">
    <location>
        <position position="104"/>
    </location>
</feature>
<protein>
    <submittedName>
        <fullName evidence="1">Uncharacterized protein</fullName>
    </submittedName>
</protein>
<accession>A0A0F9TKL6</accession>